<dbReference type="InterPro" id="IPR007863">
    <property type="entry name" value="Peptidase_M16_C"/>
</dbReference>
<dbReference type="PANTHER" id="PTHR11851">
    <property type="entry name" value="METALLOPROTEASE"/>
    <property type="match status" value="1"/>
</dbReference>
<protein>
    <submittedName>
        <fullName evidence="7">Zinc protease</fullName>
    </submittedName>
</protein>
<dbReference type="Pfam" id="PF05193">
    <property type="entry name" value="Peptidase_M16_C"/>
    <property type="match status" value="1"/>
</dbReference>
<dbReference type="EMBL" id="JMCC02000031">
    <property type="protein sequence ID" value="KIG16905.1"/>
    <property type="molecule type" value="Genomic_DNA"/>
</dbReference>
<sequence length="1023" mass="112418">MFSTPASPRPIKLSGSRCSRLVGSKQRSRRSRPPIVWPATGDMKRYRHGDGCRRSGSNGVTRRSFMLSSILGSVGCRLRIAEPGGVVQRLGGIVSAPPEARGADAVDPFGLTVSRLSNGLTVCQADGTEPGRFTAYVVVRVGSSHEPDAAGGLAHYLEHMMFKGTEQLGTLDGVRDVPLLQRMADLYAELADTSDPPEVARLLRNIDSVNLEMAQSAISGEVLGLYERMGAKFVSAGTSDEVTTYFCNLPVSRFRAWATLEAERLRAPVFRLFFTELEVVQEERRHLADDGANVRFDALLRLMFPSHTYGTHSPIGLESDLARPRFDLLDDFHQRWYRPNNAALVIVGDLGGVEVTSILEEEFGRWERQELGTVGRGTVSLPKARELRELQCPGPASVAMGWPMRPLSVVDRVRLDVLTRILWDGRAGRLSAELPGDTMARRPEVWVVHMTEASYLHVGLQLGANETHDELEQRIVAVVSSVHEKPVSSGELRRVLTAMELEFQWMLESDPQRAVLVAESFALGESWEDALLRLDLRRSVEAEDLCSLAETLSSRAYCVVHTRKGGAPPLRPLPPISPIPTESGRQSERARELLAIVDTQPRQAPPRLGTDYDVLPGDRGPVIWTRNEVSELFCLRLVFDQGFGADPLHVLRLAAAEVPTVEESGSIGAQLEGLGGVISHESGALTSYVEVAGLVQNVEALLGSLRVRLQRSRWPKEELTELCALLRGRYHAADVSATELARRAQDWLIYGARPPSAEAIDLLSSTGSTKLDGLWERGFATQFFGSTDVESLTRLLPAGGAAQRWSKPQLGAHEPAGIEIAIVDVPMESVELRVTFADRRGASTAAIDLHHAYLSNWSGLLNRELREKRSLVYHVGTDLPFREYDPTLYRLSVWANTSPKKVGETLKLTIALTCGQRLDEAALDASRAALLERLDSRQVSPRELAAEIFARHVAYGDRDPTSERMAQIETMLAPNVAAAAPEAGRATVVIVGDRSRMDLRALRKLGRVRFLSRGEVQGSSSSN</sequence>
<dbReference type="GO" id="GO:0004222">
    <property type="term" value="F:metalloendopeptidase activity"/>
    <property type="evidence" value="ECO:0007669"/>
    <property type="project" value="InterPro"/>
</dbReference>
<feature type="domain" description="Peptidase M16 C-terminal" evidence="6">
    <location>
        <begin position="329"/>
        <end position="498"/>
    </location>
</feature>
<dbReference type="Proteomes" id="UP000031599">
    <property type="component" value="Unassembled WGS sequence"/>
</dbReference>
<gene>
    <name evidence="7" type="ORF">DB30_04067</name>
</gene>
<dbReference type="InterPro" id="IPR001431">
    <property type="entry name" value="Pept_M16_Zn_BS"/>
</dbReference>
<proteinExistence type="inferred from homology"/>
<comment type="caution">
    <text evidence="7">The sequence shown here is derived from an EMBL/GenBank/DDBJ whole genome shotgun (WGS) entry which is preliminary data.</text>
</comment>
<reference evidence="7 8" key="1">
    <citation type="submission" date="2014-12" db="EMBL/GenBank/DDBJ databases">
        <title>Genome assembly of Enhygromyxa salina DSM 15201.</title>
        <authorList>
            <person name="Sharma G."/>
            <person name="Subramanian S."/>
        </authorList>
    </citation>
    <scope>NUCLEOTIDE SEQUENCE [LARGE SCALE GENOMIC DNA]</scope>
    <source>
        <strain evidence="7 8">DSM 15201</strain>
    </source>
</reference>
<keyword evidence="7" id="KW-0645">Protease</keyword>
<dbReference type="AlphaFoldDB" id="A0A0C2D5B8"/>
<comment type="similarity">
    <text evidence="2 3">Belongs to the peptidase M16 family.</text>
</comment>
<dbReference type="InterPro" id="IPR050361">
    <property type="entry name" value="MPP/UQCRC_Complex"/>
</dbReference>
<dbReference type="PANTHER" id="PTHR11851:SF49">
    <property type="entry name" value="MITOCHONDRIAL-PROCESSING PEPTIDASE SUBUNIT ALPHA"/>
    <property type="match status" value="1"/>
</dbReference>
<dbReference type="Pfam" id="PF00675">
    <property type="entry name" value="Peptidase_M16"/>
    <property type="match status" value="1"/>
</dbReference>
<dbReference type="SUPFAM" id="SSF63411">
    <property type="entry name" value="LuxS/MPP-like metallohydrolase"/>
    <property type="match status" value="3"/>
</dbReference>
<evidence type="ECO:0000256" key="1">
    <source>
        <dbReference type="ARBA" id="ARBA00001947"/>
    </source>
</evidence>
<accession>A0A0C2D5B8</accession>
<dbReference type="GO" id="GO:0006508">
    <property type="term" value="P:proteolysis"/>
    <property type="evidence" value="ECO:0007669"/>
    <property type="project" value="UniProtKB-KW"/>
</dbReference>
<evidence type="ECO:0000313" key="7">
    <source>
        <dbReference type="EMBL" id="KIG16905.1"/>
    </source>
</evidence>
<dbReference type="PROSITE" id="PS00143">
    <property type="entry name" value="INSULINASE"/>
    <property type="match status" value="1"/>
</dbReference>
<name>A0A0C2D5B8_9BACT</name>
<dbReference type="Gene3D" id="3.30.830.10">
    <property type="entry name" value="Metalloenzyme, LuxS/M16 peptidase-like"/>
    <property type="match status" value="3"/>
</dbReference>
<evidence type="ECO:0000313" key="8">
    <source>
        <dbReference type="Proteomes" id="UP000031599"/>
    </source>
</evidence>
<dbReference type="InterPro" id="IPR011249">
    <property type="entry name" value="Metalloenz_LuxS/M16"/>
</dbReference>
<evidence type="ECO:0000259" key="6">
    <source>
        <dbReference type="Pfam" id="PF05193"/>
    </source>
</evidence>
<organism evidence="7 8">
    <name type="scientific">Enhygromyxa salina</name>
    <dbReference type="NCBI Taxonomy" id="215803"/>
    <lineage>
        <taxon>Bacteria</taxon>
        <taxon>Pseudomonadati</taxon>
        <taxon>Myxococcota</taxon>
        <taxon>Polyangia</taxon>
        <taxon>Nannocystales</taxon>
        <taxon>Nannocystaceae</taxon>
        <taxon>Enhygromyxa</taxon>
    </lineage>
</organism>
<feature type="region of interest" description="Disordered" evidence="4">
    <location>
        <begin position="1"/>
        <end position="42"/>
    </location>
</feature>
<evidence type="ECO:0000259" key="5">
    <source>
        <dbReference type="Pfam" id="PF00675"/>
    </source>
</evidence>
<dbReference type="GO" id="GO:0046872">
    <property type="term" value="F:metal ion binding"/>
    <property type="evidence" value="ECO:0007669"/>
    <property type="project" value="InterPro"/>
</dbReference>
<keyword evidence="7" id="KW-0378">Hydrolase</keyword>
<evidence type="ECO:0000256" key="2">
    <source>
        <dbReference type="ARBA" id="ARBA00007261"/>
    </source>
</evidence>
<comment type="cofactor">
    <cofactor evidence="1">
        <name>Zn(2+)</name>
        <dbReference type="ChEBI" id="CHEBI:29105"/>
    </cofactor>
</comment>
<evidence type="ECO:0000256" key="3">
    <source>
        <dbReference type="RuleBase" id="RU004447"/>
    </source>
</evidence>
<dbReference type="InterPro" id="IPR011765">
    <property type="entry name" value="Pept_M16_N"/>
</dbReference>
<evidence type="ECO:0000256" key="4">
    <source>
        <dbReference type="SAM" id="MobiDB-lite"/>
    </source>
</evidence>
<feature type="domain" description="Peptidase M16 N-terminal" evidence="5">
    <location>
        <begin position="134"/>
        <end position="167"/>
    </location>
</feature>